<dbReference type="EMBL" id="JAUBYV010000012">
    <property type="protein sequence ID" value="KAK2623764.1"/>
    <property type="molecule type" value="Genomic_DNA"/>
</dbReference>
<protein>
    <recommendedName>
        <fullName evidence="4">Histone H2A/H2B/H3 domain-containing protein</fullName>
    </recommendedName>
</protein>
<accession>A0AAD9WCG0</accession>
<sequence>MKDKEPNTATEPNKNETKTAKNRSGAFKYLVNDILKHPENTEEAFGIDEAALTALEEAAEEFLIKEFQVAGGFAAKNGCKTLRAEDMKAARVWIEHGQGEEAEPADGDQNMAEIILEKERKMEISIR</sequence>
<evidence type="ECO:0008006" key="4">
    <source>
        <dbReference type="Google" id="ProtNLM"/>
    </source>
</evidence>
<organism evidence="2 3">
    <name type="scientific">Diplocarpon rosae</name>
    <dbReference type="NCBI Taxonomy" id="946125"/>
    <lineage>
        <taxon>Eukaryota</taxon>
        <taxon>Fungi</taxon>
        <taxon>Dikarya</taxon>
        <taxon>Ascomycota</taxon>
        <taxon>Pezizomycotina</taxon>
        <taxon>Leotiomycetes</taxon>
        <taxon>Helotiales</taxon>
        <taxon>Drepanopezizaceae</taxon>
        <taxon>Diplocarpon</taxon>
    </lineage>
</organism>
<reference evidence="2" key="1">
    <citation type="submission" date="2023-06" db="EMBL/GenBank/DDBJ databases">
        <title>Draft genome of Marssonina rosae.</title>
        <authorList>
            <person name="Cheng Q."/>
        </authorList>
    </citation>
    <scope>NUCLEOTIDE SEQUENCE</scope>
    <source>
        <strain evidence="2">R4</strain>
    </source>
</reference>
<keyword evidence="3" id="KW-1185">Reference proteome</keyword>
<dbReference type="Proteomes" id="UP001285354">
    <property type="component" value="Unassembled WGS sequence"/>
</dbReference>
<evidence type="ECO:0000313" key="2">
    <source>
        <dbReference type="EMBL" id="KAK2623764.1"/>
    </source>
</evidence>
<evidence type="ECO:0000313" key="3">
    <source>
        <dbReference type="Proteomes" id="UP001285354"/>
    </source>
</evidence>
<gene>
    <name evidence="2" type="ORF">QTJ16_006945</name>
</gene>
<proteinExistence type="predicted"/>
<dbReference type="GO" id="GO:0046982">
    <property type="term" value="F:protein heterodimerization activity"/>
    <property type="evidence" value="ECO:0007669"/>
    <property type="project" value="InterPro"/>
</dbReference>
<comment type="caution">
    <text evidence="2">The sequence shown here is derived from an EMBL/GenBank/DDBJ whole genome shotgun (WGS) entry which is preliminary data.</text>
</comment>
<feature type="region of interest" description="Disordered" evidence="1">
    <location>
        <begin position="1"/>
        <end position="22"/>
    </location>
</feature>
<dbReference type="AlphaFoldDB" id="A0AAD9WCG0"/>
<dbReference type="InterPro" id="IPR009072">
    <property type="entry name" value="Histone-fold"/>
</dbReference>
<dbReference type="SUPFAM" id="SSF47113">
    <property type="entry name" value="Histone-fold"/>
    <property type="match status" value="1"/>
</dbReference>
<name>A0AAD9WCG0_9HELO</name>
<dbReference type="Gene3D" id="1.10.20.10">
    <property type="entry name" value="Histone, subunit A"/>
    <property type="match status" value="1"/>
</dbReference>
<evidence type="ECO:0000256" key="1">
    <source>
        <dbReference type="SAM" id="MobiDB-lite"/>
    </source>
</evidence>